<keyword evidence="2" id="KW-0540">Nuclease</keyword>
<feature type="coiled-coil region" evidence="1">
    <location>
        <begin position="93"/>
        <end position="120"/>
    </location>
</feature>
<keyword evidence="2" id="KW-0378">Hydrolase</keyword>
<accession>A0A481ZET6</accession>
<proteinExistence type="predicted"/>
<dbReference type="EMBL" id="MK500599">
    <property type="protein sequence ID" value="QBK93590.1"/>
    <property type="molecule type" value="Genomic_DNA"/>
</dbReference>
<reference evidence="2" key="1">
    <citation type="journal article" date="2019" name="MBio">
        <title>Virus Genomes from Deep Sea Sediments Expand the Ocean Megavirome and Support Independent Origins of Viral Gigantism.</title>
        <authorList>
            <person name="Backstrom D."/>
            <person name="Yutin N."/>
            <person name="Jorgensen S.L."/>
            <person name="Dharamshi J."/>
            <person name="Homa F."/>
            <person name="Zaremba-Niedwiedzka K."/>
            <person name="Spang A."/>
            <person name="Wolf Y.I."/>
            <person name="Koonin E.V."/>
            <person name="Ettema T.J."/>
        </authorList>
    </citation>
    <scope>NUCLEOTIDE SEQUENCE</scope>
</reference>
<evidence type="ECO:0000313" key="2">
    <source>
        <dbReference type="EMBL" id="QBK93590.1"/>
    </source>
</evidence>
<gene>
    <name evidence="2" type="ORF">LCPAC404_02940</name>
</gene>
<protein>
    <submittedName>
        <fullName evidence="2">Endonuclease</fullName>
    </submittedName>
</protein>
<sequence length="183" mass="21597">MHLPIKEIAVRKEIESAFPNIFIFNEGIIISNGENIYYPDMRAHFKMCVFIIEIDEGQHKGYDMKKEKIRIMKIYEAVEKNIVLLRFNPDEYIEDEEIKNSNMTKRYEVLNNKIKEVIDKIKGGYVFSEWLTEYKLFFDDGSKLENDTSICCSGFSITAKRRCLMKVTKEGEFCYRHKSQSTS</sequence>
<organism evidence="2">
    <name type="scientific">Pithovirus LCPAC404</name>
    <dbReference type="NCBI Taxonomy" id="2506597"/>
    <lineage>
        <taxon>Viruses</taxon>
        <taxon>Pithoviruses</taxon>
    </lineage>
</organism>
<keyword evidence="2" id="KW-0255">Endonuclease</keyword>
<evidence type="ECO:0000256" key="1">
    <source>
        <dbReference type="SAM" id="Coils"/>
    </source>
</evidence>
<dbReference type="GO" id="GO:0004519">
    <property type="term" value="F:endonuclease activity"/>
    <property type="evidence" value="ECO:0007669"/>
    <property type="project" value="UniProtKB-KW"/>
</dbReference>
<keyword evidence="1" id="KW-0175">Coiled coil</keyword>
<name>A0A481ZET6_9VIRU</name>